<dbReference type="Proteomes" id="UP000003835">
    <property type="component" value="Unassembled WGS sequence"/>
</dbReference>
<accession>B4VV22</accession>
<keyword evidence="2" id="KW-1185">Reference proteome</keyword>
<evidence type="ECO:0000313" key="2">
    <source>
        <dbReference type="Proteomes" id="UP000003835"/>
    </source>
</evidence>
<sequence>MKESQLEDSWGCQPRYNFCSTYKLVDTIKLGARRCAPT</sequence>
<name>B4VV22_9CYAN</name>
<evidence type="ECO:0000313" key="1">
    <source>
        <dbReference type="EMBL" id="EDX74129.1"/>
    </source>
</evidence>
<gene>
    <name evidence="1" type="ORF">MC7420_4114</name>
</gene>
<proteinExistence type="predicted"/>
<organism evidence="1 2">
    <name type="scientific">Coleofasciculus chthonoplastes PCC 7420</name>
    <dbReference type="NCBI Taxonomy" id="118168"/>
    <lineage>
        <taxon>Bacteria</taxon>
        <taxon>Bacillati</taxon>
        <taxon>Cyanobacteriota</taxon>
        <taxon>Cyanophyceae</taxon>
        <taxon>Coleofasciculales</taxon>
        <taxon>Coleofasciculaceae</taxon>
        <taxon>Coleofasciculus</taxon>
    </lineage>
</organism>
<protein>
    <submittedName>
        <fullName evidence="1">Uncharacterized protein</fullName>
    </submittedName>
</protein>
<reference evidence="1 2" key="1">
    <citation type="submission" date="2008-07" db="EMBL/GenBank/DDBJ databases">
        <authorList>
            <person name="Tandeau de Marsac N."/>
            <person name="Ferriera S."/>
            <person name="Johnson J."/>
            <person name="Kravitz S."/>
            <person name="Beeson K."/>
            <person name="Sutton G."/>
            <person name="Rogers Y.-H."/>
            <person name="Friedman R."/>
            <person name="Frazier M."/>
            <person name="Venter J.C."/>
        </authorList>
    </citation>
    <scope>NUCLEOTIDE SEQUENCE [LARGE SCALE GENOMIC DNA]</scope>
    <source>
        <strain evidence="1 2">PCC 7420</strain>
    </source>
</reference>
<dbReference type="AlphaFoldDB" id="B4VV22"/>
<dbReference type="HOGENOM" id="CLU_3326751_0_0_3"/>
<dbReference type="EMBL" id="DS989854">
    <property type="protein sequence ID" value="EDX74129.1"/>
    <property type="molecule type" value="Genomic_DNA"/>
</dbReference>